<dbReference type="KEGG" id="mbe:MBM_02693"/>
<feature type="region of interest" description="Disordered" evidence="1">
    <location>
        <begin position="139"/>
        <end position="168"/>
    </location>
</feature>
<feature type="compositionally biased region" description="Basic and acidic residues" evidence="1">
    <location>
        <begin position="1"/>
        <end position="13"/>
    </location>
</feature>
<sequence>MAPEEKNASEKAVESSVAVASSPVHRAKLRSLQAQKKKKATKALSKINNGYIRSAKRSAILGANGIIKSRYGPGGASRNPSIDYTDADFADAGIARSESTPRVEEQVRDEARILAKEHMPRAAVLAVYAAKIRPLLPPRNSVTDAKRRADSSSSSSYNNTRPSKFKKTKFRVRNSSTVKSAIFLWLHSNKNDAANDYLQSRPHLRNALEGDGFLRTVLEPDVDVKPAHYIS</sequence>
<feature type="region of interest" description="Disordered" evidence="1">
    <location>
        <begin position="1"/>
        <end position="40"/>
    </location>
</feature>
<dbReference type="GeneID" id="18758628"/>
<gene>
    <name evidence="2" type="ORF">MBM_02693</name>
</gene>
<dbReference type="HOGENOM" id="CLU_1200041_0_0_1"/>
<dbReference type="InParanoid" id="K1X2K2"/>
<dbReference type="OrthoDB" id="10628105at2759"/>
<dbReference type="EMBL" id="JH921431">
    <property type="protein sequence ID" value="EKD19456.1"/>
    <property type="molecule type" value="Genomic_DNA"/>
</dbReference>
<dbReference type="Proteomes" id="UP000006753">
    <property type="component" value="Unassembled WGS sequence"/>
</dbReference>
<evidence type="ECO:0000313" key="3">
    <source>
        <dbReference type="Proteomes" id="UP000006753"/>
    </source>
</evidence>
<evidence type="ECO:0000313" key="2">
    <source>
        <dbReference type="EMBL" id="EKD19456.1"/>
    </source>
</evidence>
<dbReference type="AlphaFoldDB" id="K1X2K2"/>
<feature type="compositionally biased region" description="Low complexity" evidence="1">
    <location>
        <begin position="14"/>
        <end position="24"/>
    </location>
</feature>
<accession>K1X2K2</accession>
<organism evidence="2 3">
    <name type="scientific">Marssonina brunnea f. sp. multigermtubi (strain MB_m1)</name>
    <name type="common">Marssonina leaf spot fungus</name>
    <dbReference type="NCBI Taxonomy" id="1072389"/>
    <lineage>
        <taxon>Eukaryota</taxon>
        <taxon>Fungi</taxon>
        <taxon>Dikarya</taxon>
        <taxon>Ascomycota</taxon>
        <taxon>Pezizomycotina</taxon>
        <taxon>Leotiomycetes</taxon>
        <taxon>Helotiales</taxon>
        <taxon>Drepanopezizaceae</taxon>
        <taxon>Drepanopeziza</taxon>
    </lineage>
</organism>
<reference evidence="2 3" key="1">
    <citation type="journal article" date="2012" name="BMC Genomics">
        <title>Sequencing the genome of Marssonina brunnea reveals fungus-poplar co-evolution.</title>
        <authorList>
            <person name="Zhu S."/>
            <person name="Cao Y.-Z."/>
            <person name="Jiang C."/>
            <person name="Tan B.-Y."/>
            <person name="Wang Z."/>
            <person name="Feng S."/>
            <person name="Zhang L."/>
            <person name="Su X.-H."/>
            <person name="Brejova B."/>
            <person name="Vinar T."/>
            <person name="Xu M."/>
            <person name="Wang M.-X."/>
            <person name="Zhang S.-G."/>
            <person name="Huang M.-R."/>
            <person name="Wu R."/>
            <person name="Zhou Y."/>
        </authorList>
    </citation>
    <scope>NUCLEOTIDE SEQUENCE [LARGE SCALE GENOMIC DNA]</scope>
    <source>
        <strain evidence="2 3">MB_m1</strain>
    </source>
</reference>
<proteinExistence type="predicted"/>
<protein>
    <submittedName>
        <fullName evidence="2">Uncharacterized protein</fullName>
    </submittedName>
</protein>
<evidence type="ECO:0000256" key="1">
    <source>
        <dbReference type="SAM" id="MobiDB-lite"/>
    </source>
</evidence>
<feature type="compositionally biased region" description="Basic residues" evidence="1">
    <location>
        <begin position="25"/>
        <end position="40"/>
    </location>
</feature>
<keyword evidence="3" id="KW-1185">Reference proteome</keyword>
<dbReference type="RefSeq" id="XP_007290582.1">
    <property type="nucleotide sequence ID" value="XM_007290520.1"/>
</dbReference>
<name>K1X2K2_MARBU</name>